<dbReference type="EMBL" id="KY883654">
    <property type="protein sequence ID" value="ASV43492.1"/>
    <property type="molecule type" value="Genomic_DNA"/>
</dbReference>
<keyword evidence="2" id="KW-1185">Reference proteome</keyword>
<evidence type="ECO:0000313" key="1">
    <source>
        <dbReference type="EMBL" id="ASV43492.1"/>
    </source>
</evidence>
<accession>A0A2D0YNL3</accession>
<name>A0A2D0YNL3_9CAUD</name>
<organism evidence="1 2">
    <name type="scientific">Vibrio phage JSF10</name>
    <dbReference type="NCBI Taxonomy" id="1983593"/>
    <lineage>
        <taxon>Viruses</taxon>
        <taxon>Duplodnaviria</taxon>
        <taxon>Heunggongvirae</taxon>
        <taxon>Uroviricota</taxon>
        <taxon>Caudoviricetes</taxon>
        <taxon>Demerecviridae</taxon>
        <taxon>Ermolyevavirinae</taxon>
        <taxon>Jesfedecavirus</taxon>
        <taxon>Jesfedecavirus JSF10</taxon>
    </lineage>
</organism>
<reference evidence="1 2" key="1">
    <citation type="journal article" date="2017" name="Sci. Rep.">
        <title>Analysis of the CRISPR-Cas system in bacteriophages active on epidemic strains of Vibrio cholerae in Bangladesh.</title>
        <authorList>
            <person name="Naser I.B."/>
            <person name="Hoque M.M."/>
            <person name="Nahid M.A."/>
            <person name="Tareq T.M."/>
            <person name="Rocky M.K."/>
            <person name="Faruque S.M."/>
        </authorList>
    </citation>
    <scope>NUCLEOTIDE SEQUENCE [LARGE SCALE GENOMIC DNA]</scope>
</reference>
<dbReference type="GeneID" id="40095066"/>
<dbReference type="KEGG" id="vg:40095066"/>
<dbReference type="RefSeq" id="YP_009618519.1">
    <property type="nucleotide sequence ID" value="NC_042074.1"/>
</dbReference>
<proteinExistence type="predicted"/>
<sequence>MLTNRIISATANAYLDAVAREVDRGQYHIKYRGVFVDDIMKLEDHRYVIYLAYLNDEEIRTEGMTVGELVSLMGDFSVVIE</sequence>
<evidence type="ECO:0000313" key="2">
    <source>
        <dbReference type="Proteomes" id="UP000241249"/>
    </source>
</evidence>
<dbReference type="OrthoDB" id="33997at10239"/>
<dbReference type="Proteomes" id="UP000241249">
    <property type="component" value="Segment"/>
</dbReference>
<protein>
    <submittedName>
        <fullName evidence="1">Uncharacterized protein</fullName>
    </submittedName>
</protein>